<dbReference type="Proteomes" id="UP000186879">
    <property type="component" value="Chromosome"/>
</dbReference>
<gene>
    <name evidence="2" type="ORF">BHR79_02330</name>
    <name evidence="3" type="ORF">EFE40_00455</name>
    <name evidence="4" type="ORF">SAMN04515625_0292</name>
</gene>
<protein>
    <submittedName>
        <fullName evidence="2">Uncharacterized protein</fullName>
    </submittedName>
</protein>
<evidence type="ECO:0000256" key="1">
    <source>
        <dbReference type="SAM" id="Phobius"/>
    </source>
</evidence>
<accession>A0A1L3Q0N9</accession>
<evidence type="ECO:0000313" key="3">
    <source>
        <dbReference type="EMBL" id="RNI10689.1"/>
    </source>
</evidence>
<dbReference type="KEGG" id="mhaz:BHR79_02330"/>
<keyword evidence="1" id="KW-1133">Transmembrane helix</keyword>
<dbReference type="AlphaFoldDB" id="A0A1L3Q0N9"/>
<name>A0A1L3Q0N9_9EURY</name>
<dbReference type="EMBL" id="RJJG01000001">
    <property type="protein sequence ID" value="RNI10689.1"/>
    <property type="molecule type" value="Genomic_DNA"/>
</dbReference>
<keyword evidence="1" id="KW-0812">Transmembrane</keyword>
<dbReference type="RefSeq" id="WP_072560815.1">
    <property type="nucleotide sequence ID" value="NZ_CP017921.1"/>
</dbReference>
<dbReference type="EMBL" id="CP017921">
    <property type="protein sequence ID" value="APH38437.1"/>
    <property type="molecule type" value="Genomic_DNA"/>
</dbReference>
<evidence type="ECO:0000313" key="6">
    <source>
        <dbReference type="Proteomes" id="UP000198669"/>
    </source>
</evidence>
<evidence type="ECO:0000313" key="5">
    <source>
        <dbReference type="Proteomes" id="UP000186879"/>
    </source>
</evidence>
<feature type="transmembrane region" description="Helical" evidence="1">
    <location>
        <begin position="85"/>
        <end position="105"/>
    </location>
</feature>
<dbReference type="Proteomes" id="UP000198669">
    <property type="component" value="Unassembled WGS sequence"/>
</dbReference>
<dbReference type="Proteomes" id="UP000267921">
    <property type="component" value="Unassembled WGS sequence"/>
</dbReference>
<dbReference type="EMBL" id="FNMU01000001">
    <property type="protein sequence ID" value="SDW07788.1"/>
    <property type="molecule type" value="Genomic_DNA"/>
</dbReference>
<feature type="transmembrane region" description="Helical" evidence="1">
    <location>
        <begin position="21"/>
        <end position="47"/>
    </location>
</feature>
<organism evidence="2 5">
    <name type="scientific">Methanohalophilus halophilus</name>
    <dbReference type="NCBI Taxonomy" id="2177"/>
    <lineage>
        <taxon>Archaea</taxon>
        <taxon>Methanobacteriati</taxon>
        <taxon>Methanobacteriota</taxon>
        <taxon>Stenosarchaea group</taxon>
        <taxon>Methanomicrobia</taxon>
        <taxon>Methanosarcinales</taxon>
        <taxon>Methanosarcinaceae</taxon>
        <taxon>Methanohalophilus</taxon>
    </lineage>
</organism>
<dbReference type="GeneID" id="30582558"/>
<reference evidence="4 6" key="2">
    <citation type="submission" date="2016-10" db="EMBL/GenBank/DDBJ databases">
        <authorList>
            <person name="de Groot N.N."/>
        </authorList>
    </citation>
    <scope>NUCLEOTIDE SEQUENCE [LARGE SCALE GENOMIC DNA]</scope>
    <source>
        <strain evidence="4 6">Z-7982</strain>
    </source>
</reference>
<dbReference type="STRING" id="2177.BHR79_02330"/>
<evidence type="ECO:0000313" key="4">
    <source>
        <dbReference type="EMBL" id="SDW07788.1"/>
    </source>
</evidence>
<dbReference type="OrthoDB" id="141923at2157"/>
<sequence length="107" mass="11952">MKKQTQKSGVKALFGKDITEYLRFYKMGLLLIAGLGIYLGLMGLYLIIVDNNYIPGIALFIAALLISPPPIGISNMIIRHFNIELSMGLKLGIATMLMFIAWWQLGF</sequence>
<evidence type="ECO:0000313" key="7">
    <source>
        <dbReference type="Proteomes" id="UP000267921"/>
    </source>
</evidence>
<evidence type="ECO:0000313" key="2">
    <source>
        <dbReference type="EMBL" id="APH38437.1"/>
    </source>
</evidence>
<keyword evidence="5" id="KW-1185">Reference proteome</keyword>
<reference evidence="3 7" key="3">
    <citation type="submission" date="2018-10" db="EMBL/GenBank/DDBJ databases">
        <title>Cultivation of a novel Methanohalophilus strain from Kebrit Deep of the Red Sea and a genomic comparison of members of the genus Methanohalophilus.</title>
        <authorList>
            <person name="Guan Y."/>
            <person name="Ngugi D.K."/>
            <person name="Stingl U."/>
        </authorList>
    </citation>
    <scope>NUCLEOTIDE SEQUENCE [LARGE SCALE GENOMIC DNA]</scope>
    <source>
        <strain evidence="3 7">DSM 3094</strain>
    </source>
</reference>
<proteinExistence type="predicted"/>
<reference evidence="2 5" key="1">
    <citation type="submission" date="2016-10" db="EMBL/GenBank/DDBJ databases">
        <title>Methanohalophilus halophilus.</title>
        <authorList>
            <person name="L'haridon S."/>
        </authorList>
    </citation>
    <scope>NUCLEOTIDE SEQUENCE [LARGE SCALE GENOMIC DNA]</scope>
    <source>
        <strain evidence="2 5">Z-7982</strain>
    </source>
</reference>
<feature type="transmembrane region" description="Helical" evidence="1">
    <location>
        <begin position="53"/>
        <end position="73"/>
    </location>
</feature>
<keyword evidence="1" id="KW-0472">Membrane</keyword>